<evidence type="ECO:0000313" key="3">
    <source>
        <dbReference type="EMBL" id="MFC6645358.1"/>
    </source>
</evidence>
<comment type="similarity">
    <text evidence="1 2">Belongs to the UPF0235 family.</text>
</comment>
<dbReference type="SUPFAM" id="SSF69786">
    <property type="entry name" value="YggU-like"/>
    <property type="match status" value="1"/>
</dbReference>
<name>A0ABW1Z8Y7_9BACT</name>
<dbReference type="HAMAP" id="MF_00634">
    <property type="entry name" value="UPF0235"/>
    <property type="match status" value="1"/>
</dbReference>
<dbReference type="PANTHER" id="PTHR13420">
    <property type="entry name" value="UPF0235 PROTEIN C15ORF40"/>
    <property type="match status" value="1"/>
</dbReference>
<evidence type="ECO:0000256" key="1">
    <source>
        <dbReference type="ARBA" id="ARBA00010364"/>
    </source>
</evidence>
<evidence type="ECO:0000313" key="4">
    <source>
        <dbReference type="Proteomes" id="UP001596391"/>
    </source>
</evidence>
<accession>A0ABW1Z8Y7</accession>
<dbReference type="Pfam" id="PF02594">
    <property type="entry name" value="DUF167"/>
    <property type="match status" value="1"/>
</dbReference>
<dbReference type="InterPro" id="IPR036591">
    <property type="entry name" value="YggU-like_sf"/>
</dbReference>
<organism evidence="3 4">
    <name type="scientific">Granulicella cerasi</name>
    <dbReference type="NCBI Taxonomy" id="741063"/>
    <lineage>
        <taxon>Bacteria</taxon>
        <taxon>Pseudomonadati</taxon>
        <taxon>Acidobacteriota</taxon>
        <taxon>Terriglobia</taxon>
        <taxon>Terriglobales</taxon>
        <taxon>Acidobacteriaceae</taxon>
        <taxon>Granulicella</taxon>
    </lineage>
</organism>
<dbReference type="PANTHER" id="PTHR13420:SF7">
    <property type="entry name" value="UPF0235 PROTEIN C15ORF40"/>
    <property type="match status" value="1"/>
</dbReference>
<dbReference type="NCBIfam" id="TIGR00251">
    <property type="entry name" value="DUF167 family protein"/>
    <property type="match status" value="1"/>
</dbReference>
<reference evidence="4" key="1">
    <citation type="journal article" date="2019" name="Int. J. Syst. Evol. Microbiol.">
        <title>The Global Catalogue of Microorganisms (GCM) 10K type strain sequencing project: providing services to taxonomists for standard genome sequencing and annotation.</title>
        <authorList>
            <consortium name="The Broad Institute Genomics Platform"/>
            <consortium name="The Broad Institute Genome Sequencing Center for Infectious Disease"/>
            <person name="Wu L."/>
            <person name="Ma J."/>
        </authorList>
    </citation>
    <scope>NUCLEOTIDE SEQUENCE [LARGE SCALE GENOMIC DNA]</scope>
    <source>
        <strain evidence="4">CGMCC 1.16026</strain>
    </source>
</reference>
<dbReference type="InterPro" id="IPR003746">
    <property type="entry name" value="DUF167"/>
</dbReference>
<protein>
    <recommendedName>
        <fullName evidence="2">UPF0235 protein ACFQBQ_07110</fullName>
    </recommendedName>
</protein>
<sequence length="90" mass="9540">MSEFAVLALKVQPGAKRNAVLGQHGDAIRIALTAPPVDGKANDALFGFLAEALAINRRSIALVSGATARQKLVRVEGLSRDEAIHRLLRG</sequence>
<keyword evidence="4" id="KW-1185">Reference proteome</keyword>
<gene>
    <name evidence="3" type="ORF">ACFQBQ_07110</name>
</gene>
<evidence type="ECO:0000256" key="2">
    <source>
        <dbReference type="HAMAP-Rule" id="MF_00634"/>
    </source>
</evidence>
<dbReference type="SMART" id="SM01152">
    <property type="entry name" value="DUF167"/>
    <property type="match status" value="1"/>
</dbReference>
<dbReference type="Proteomes" id="UP001596391">
    <property type="component" value="Unassembled WGS sequence"/>
</dbReference>
<proteinExistence type="inferred from homology"/>
<dbReference type="RefSeq" id="WP_263371737.1">
    <property type="nucleotide sequence ID" value="NZ_JAGSYD010000003.1"/>
</dbReference>
<comment type="caution">
    <text evidence="3">The sequence shown here is derived from an EMBL/GenBank/DDBJ whole genome shotgun (WGS) entry which is preliminary data.</text>
</comment>
<dbReference type="Gene3D" id="3.30.1200.10">
    <property type="entry name" value="YggU-like"/>
    <property type="match status" value="1"/>
</dbReference>
<dbReference type="EMBL" id="JBHSWI010000001">
    <property type="protein sequence ID" value="MFC6645358.1"/>
    <property type="molecule type" value="Genomic_DNA"/>
</dbReference>